<evidence type="ECO:0000256" key="1">
    <source>
        <dbReference type="SAM" id="Phobius"/>
    </source>
</evidence>
<evidence type="ECO:0000313" key="3">
    <source>
        <dbReference type="Proteomes" id="UP000070377"/>
    </source>
</evidence>
<keyword evidence="1" id="KW-0812">Transmembrane</keyword>
<dbReference type="RefSeq" id="WP_061423419.1">
    <property type="nucleotide sequence ID" value="NZ_KQ969063.1"/>
</dbReference>
<sequence>MSVRKKIISILLLIITAFAIWLLFWPDNKPEPDFSSANKIELLASILAGDNEDIIRDAGYGIPDDPVIRRWGINKLKISGKLNLDVRPPTSLEDSELLIHFSTTIDGKEIDAGFFVDKELKLTYSRYTYIDKDGVRKKIEIDETQEKELLRQVQTELNQFFEKMKQQLASK</sequence>
<dbReference type="Proteomes" id="UP000070377">
    <property type="component" value="Unassembled WGS sequence"/>
</dbReference>
<accession>A0A139MY37</accession>
<organism evidence="2 3">
    <name type="scientific">Streptococcus cristatus</name>
    <dbReference type="NCBI Taxonomy" id="45634"/>
    <lineage>
        <taxon>Bacteria</taxon>
        <taxon>Bacillati</taxon>
        <taxon>Bacillota</taxon>
        <taxon>Bacilli</taxon>
        <taxon>Lactobacillales</taxon>
        <taxon>Streptococcaceae</taxon>
        <taxon>Streptococcus</taxon>
    </lineage>
</organism>
<comment type="caution">
    <text evidence="2">The sequence shown here is derived from an EMBL/GenBank/DDBJ whole genome shotgun (WGS) entry which is preliminary data.</text>
</comment>
<feature type="transmembrane region" description="Helical" evidence="1">
    <location>
        <begin position="7"/>
        <end position="25"/>
    </location>
</feature>
<evidence type="ECO:0000313" key="2">
    <source>
        <dbReference type="EMBL" id="KXT68660.1"/>
    </source>
</evidence>
<name>A0A139MY37_STRCR</name>
<proteinExistence type="predicted"/>
<reference evidence="2 3" key="1">
    <citation type="submission" date="2016-01" db="EMBL/GenBank/DDBJ databases">
        <title>Highly variable Streptococcus oralis are common among viridans streptococci isolated from primates.</title>
        <authorList>
            <person name="Denapaite D."/>
            <person name="Rieger M."/>
            <person name="Koendgen S."/>
            <person name="Brueckner R."/>
            <person name="Ochigava I."/>
            <person name="Kappeler P."/>
            <person name="Maetz-Rensing K."/>
            <person name="Leendertz F."/>
            <person name="Hakenbeck R."/>
        </authorList>
    </citation>
    <scope>NUCLEOTIDE SEQUENCE [LARGE SCALE GENOMIC DNA]</scope>
    <source>
        <strain evidence="2 3">DD08</strain>
    </source>
</reference>
<evidence type="ECO:0008006" key="4">
    <source>
        <dbReference type="Google" id="ProtNLM"/>
    </source>
</evidence>
<keyword evidence="1" id="KW-0472">Membrane</keyword>
<dbReference type="EMBL" id="LQRD01000069">
    <property type="protein sequence ID" value="KXT68660.1"/>
    <property type="molecule type" value="Genomic_DNA"/>
</dbReference>
<gene>
    <name evidence="2" type="ORF">SCRDD08_01865</name>
</gene>
<protein>
    <recommendedName>
        <fullName evidence="4">Thiol-disulfide isomerase</fullName>
    </recommendedName>
</protein>
<keyword evidence="1" id="KW-1133">Transmembrane helix</keyword>
<dbReference type="AlphaFoldDB" id="A0A139MY37"/>
<dbReference type="PATRIC" id="fig|45634.12.peg.1944"/>